<keyword evidence="2" id="KW-1133">Transmembrane helix</keyword>
<feature type="transmembrane region" description="Helical" evidence="2">
    <location>
        <begin position="140"/>
        <end position="160"/>
    </location>
</feature>
<keyword evidence="2" id="KW-0812">Transmembrane</keyword>
<feature type="compositionally biased region" description="Polar residues" evidence="1">
    <location>
        <begin position="173"/>
        <end position="184"/>
    </location>
</feature>
<gene>
    <name evidence="3" type="ORF">L207DRAFT_538547</name>
</gene>
<name>A0A2J6QUA2_HYAVF</name>
<dbReference type="AlphaFoldDB" id="A0A2J6QUA2"/>
<evidence type="ECO:0000313" key="4">
    <source>
        <dbReference type="Proteomes" id="UP000235786"/>
    </source>
</evidence>
<feature type="transmembrane region" description="Helical" evidence="2">
    <location>
        <begin position="6"/>
        <end position="26"/>
    </location>
</feature>
<keyword evidence="2" id="KW-0472">Membrane</keyword>
<feature type="region of interest" description="Disordered" evidence="1">
    <location>
        <begin position="171"/>
        <end position="191"/>
    </location>
</feature>
<accession>A0A2J6QUA2</accession>
<feature type="transmembrane region" description="Helical" evidence="2">
    <location>
        <begin position="104"/>
        <end position="128"/>
    </location>
</feature>
<dbReference type="Proteomes" id="UP000235786">
    <property type="component" value="Unassembled WGS sequence"/>
</dbReference>
<dbReference type="EMBL" id="KZ613971">
    <property type="protein sequence ID" value="PMD29841.1"/>
    <property type="molecule type" value="Genomic_DNA"/>
</dbReference>
<reference evidence="3 4" key="1">
    <citation type="submission" date="2016-04" db="EMBL/GenBank/DDBJ databases">
        <title>A degradative enzymes factory behind the ericoid mycorrhizal symbiosis.</title>
        <authorList>
            <consortium name="DOE Joint Genome Institute"/>
            <person name="Martino E."/>
            <person name="Morin E."/>
            <person name="Grelet G."/>
            <person name="Kuo A."/>
            <person name="Kohler A."/>
            <person name="Daghino S."/>
            <person name="Barry K."/>
            <person name="Choi C."/>
            <person name="Cichocki N."/>
            <person name="Clum A."/>
            <person name="Copeland A."/>
            <person name="Hainaut M."/>
            <person name="Haridas S."/>
            <person name="Labutti K."/>
            <person name="Lindquist E."/>
            <person name="Lipzen A."/>
            <person name="Khouja H.-R."/>
            <person name="Murat C."/>
            <person name="Ohm R."/>
            <person name="Olson A."/>
            <person name="Spatafora J."/>
            <person name="Veneault-Fourrey C."/>
            <person name="Henrissat B."/>
            <person name="Grigoriev I."/>
            <person name="Martin F."/>
            <person name="Perotto S."/>
        </authorList>
    </citation>
    <scope>NUCLEOTIDE SEQUENCE [LARGE SCALE GENOMIC DNA]</scope>
    <source>
        <strain evidence="3 4">F</strain>
    </source>
</reference>
<organism evidence="3 4">
    <name type="scientific">Hyaloscypha variabilis (strain UAMH 11265 / GT02V1 / F)</name>
    <name type="common">Meliniomyces variabilis</name>
    <dbReference type="NCBI Taxonomy" id="1149755"/>
    <lineage>
        <taxon>Eukaryota</taxon>
        <taxon>Fungi</taxon>
        <taxon>Dikarya</taxon>
        <taxon>Ascomycota</taxon>
        <taxon>Pezizomycotina</taxon>
        <taxon>Leotiomycetes</taxon>
        <taxon>Helotiales</taxon>
        <taxon>Hyaloscyphaceae</taxon>
        <taxon>Hyaloscypha</taxon>
        <taxon>Hyaloscypha variabilis</taxon>
    </lineage>
</organism>
<sequence>MVEAGQVLLVICAIVSCFACAARFYLRVIVSKRKDLSEFALVFAVVMELAIIAMQLRIFALLPTMQNPSHFIEVQKVGFANKSNMSANYSCLGLSLLKIAERRLRLAICGVYSIAFVAIIVSIIRIVLLATDVQNSIKRIMVLTAVEMTVCIVIGVLPGISSSFTKRYAPGGSSFQNPTSSSRLKSGKLGRPTFAQLSGQDTSVAKDGGDADAMELHQLGHREVGFTEARGYSNNSLTGSTDQIIGQEKGGIMMMTHVEISRDD</sequence>
<dbReference type="OrthoDB" id="3784089at2759"/>
<evidence type="ECO:0000256" key="2">
    <source>
        <dbReference type="SAM" id="Phobius"/>
    </source>
</evidence>
<protein>
    <recommendedName>
        <fullName evidence="5">Integral membrane protein</fullName>
    </recommendedName>
</protein>
<evidence type="ECO:0000256" key="1">
    <source>
        <dbReference type="SAM" id="MobiDB-lite"/>
    </source>
</evidence>
<keyword evidence="4" id="KW-1185">Reference proteome</keyword>
<proteinExistence type="predicted"/>
<evidence type="ECO:0000313" key="3">
    <source>
        <dbReference type="EMBL" id="PMD29841.1"/>
    </source>
</evidence>
<evidence type="ECO:0008006" key="5">
    <source>
        <dbReference type="Google" id="ProtNLM"/>
    </source>
</evidence>
<feature type="transmembrane region" description="Helical" evidence="2">
    <location>
        <begin position="38"/>
        <end position="60"/>
    </location>
</feature>